<feature type="transmembrane region" description="Helical" evidence="2">
    <location>
        <begin position="226"/>
        <end position="250"/>
    </location>
</feature>
<gene>
    <name evidence="5" type="primary">IL10RB</name>
</gene>
<dbReference type="SMART" id="SM00060">
    <property type="entry name" value="FN3"/>
    <property type="match status" value="2"/>
</dbReference>
<feature type="domain" description="Fibronectin type-III" evidence="4">
    <location>
        <begin position="27"/>
        <end position="119"/>
    </location>
</feature>
<evidence type="ECO:0000313" key="5">
    <source>
        <dbReference type="Ensembl" id="ENSONIP00000076313.1"/>
    </source>
</evidence>
<keyword evidence="6" id="KW-1185">Reference proteome</keyword>
<keyword evidence="2" id="KW-1133">Transmembrane helix</keyword>
<dbReference type="CDD" id="cd00063">
    <property type="entry name" value="FN3"/>
    <property type="match status" value="1"/>
</dbReference>
<feature type="region of interest" description="Disordered" evidence="1">
    <location>
        <begin position="296"/>
        <end position="321"/>
    </location>
</feature>
<feature type="domain" description="Fibronectin type-III" evidence="4">
    <location>
        <begin position="120"/>
        <end position="221"/>
    </location>
</feature>
<dbReference type="Gene3D" id="2.60.40.10">
    <property type="entry name" value="Immunoglobulins"/>
    <property type="match status" value="1"/>
</dbReference>
<dbReference type="GO" id="GO:0004896">
    <property type="term" value="F:cytokine receptor activity"/>
    <property type="evidence" value="ECO:0007669"/>
    <property type="project" value="TreeGrafter"/>
</dbReference>
<dbReference type="SUPFAM" id="SSF49265">
    <property type="entry name" value="Fibronectin type III"/>
    <property type="match status" value="2"/>
</dbReference>
<dbReference type="InterPro" id="IPR036116">
    <property type="entry name" value="FN3_sf"/>
</dbReference>
<proteinExistence type="predicted"/>
<dbReference type="Pfam" id="PF01108">
    <property type="entry name" value="Tissue_fac"/>
    <property type="match status" value="1"/>
</dbReference>
<protein>
    <submittedName>
        <fullName evidence="5">Interleukin 10 receptor subunit beta</fullName>
    </submittedName>
</protein>
<evidence type="ECO:0000256" key="1">
    <source>
        <dbReference type="SAM" id="MobiDB-lite"/>
    </source>
</evidence>
<sequence>MAASVCAFILALYALCGSAAGSGGLSAPTNVRLTSYNMDLVLRWDPPEGTTDVLTYTAAYRSSATGYKNVCTNTSALECDFTSSLSTVYGSYTGRVRAHRGAENSSWVESNLMIMDKQTFIGPPSVTLHVTGTSLEVSIKDPVFKYSELREVYTLATYNITYWKSSPKEEVKKILETRQDRVVLSNLDPMSEYCVQVQIIYDMNPRPGDYSDVVCEHTGDVDAAPWVAAVVAFVVMAAVVALVVTLVVYWTRISKFLCPEVVLPPHFKESLLPANPSIYPVSLPSEHCDQVSIIADHRTEEKEEEEEGGCSTQPDTSQDGG</sequence>
<dbReference type="InterPro" id="IPR003961">
    <property type="entry name" value="FN3_dom"/>
</dbReference>
<name>A0A669EXJ5_ORENI</name>
<feature type="compositionally biased region" description="Polar residues" evidence="1">
    <location>
        <begin position="310"/>
        <end position="321"/>
    </location>
</feature>
<reference evidence="5" key="2">
    <citation type="submission" date="2025-09" db="UniProtKB">
        <authorList>
            <consortium name="Ensembl"/>
        </authorList>
    </citation>
    <scope>IDENTIFICATION</scope>
</reference>
<accession>A0A669EXJ5</accession>
<dbReference type="GO" id="GO:0005886">
    <property type="term" value="C:plasma membrane"/>
    <property type="evidence" value="ECO:0007669"/>
    <property type="project" value="TreeGrafter"/>
</dbReference>
<evidence type="ECO:0000313" key="6">
    <source>
        <dbReference type="Proteomes" id="UP000005207"/>
    </source>
</evidence>
<dbReference type="PANTHER" id="PTHR20859:SF46">
    <property type="entry name" value="INTERFERON GAMMA RECEPTOR 2"/>
    <property type="match status" value="1"/>
</dbReference>
<dbReference type="Ensembl" id="ENSONIT00000080070.1">
    <property type="protein sequence ID" value="ENSONIP00000076313.1"/>
    <property type="gene ID" value="ENSONIG00000035272.1"/>
</dbReference>
<dbReference type="InterPro" id="IPR013783">
    <property type="entry name" value="Ig-like_fold"/>
</dbReference>
<evidence type="ECO:0000256" key="3">
    <source>
        <dbReference type="SAM" id="SignalP"/>
    </source>
</evidence>
<keyword evidence="2" id="KW-0472">Membrane</keyword>
<dbReference type="AlphaFoldDB" id="A0A669EXJ5"/>
<dbReference type="Pfam" id="PF09294">
    <property type="entry name" value="Interfer-bind"/>
    <property type="match status" value="1"/>
</dbReference>
<dbReference type="PROSITE" id="PS50853">
    <property type="entry name" value="FN3"/>
    <property type="match status" value="2"/>
</dbReference>
<dbReference type="Proteomes" id="UP000005207">
    <property type="component" value="Unplaced"/>
</dbReference>
<organism evidence="5 6">
    <name type="scientific">Oreochromis niloticus</name>
    <name type="common">Nile tilapia</name>
    <name type="synonym">Tilapia nilotica</name>
    <dbReference type="NCBI Taxonomy" id="8128"/>
    <lineage>
        <taxon>Eukaryota</taxon>
        <taxon>Metazoa</taxon>
        <taxon>Chordata</taxon>
        <taxon>Craniata</taxon>
        <taxon>Vertebrata</taxon>
        <taxon>Euteleostomi</taxon>
        <taxon>Actinopterygii</taxon>
        <taxon>Neopterygii</taxon>
        <taxon>Teleostei</taxon>
        <taxon>Neoteleostei</taxon>
        <taxon>Acanthomorphata</taxon>
        <taxon>Ovalentaria</taxon>
        <taxon>Cichlomorphae</taxon>
        <taxon>Cichliformes</taxon>
        <taxon>Cichlidae</taxon>
        <taxon>African cichlids</taxon>
        <taxon>Pseudocrenilabrinae</taxon>
        <taxon>Oreochromini</taxon>
        <taxon>Oreochromis</taxon>
    </lineage>
</organism>
<feature type="chain" id="PRO_5025668282" evidence="3">
    <location>
        <begin position="22"/>
        <end position="321"/>
    </location>
</feature>
<feature type="signal peptide" evidence="3">
    <location>
        <begin position="1"/>
        <end position="21"/>
    </location>
</feature>
<evidence type="ECO:0000259" key="4">
    <source>
        <dbReference type="PROSITE" id="PS50853"/>
    </source>
</evidence>
<evidence type="ECO:0000256" key="2">
    <source>
        <dbReference type="SAM" id="Phobius"/>
    </source>
</evidence>
<dbReference type="OMA" id="QWDSPAF"/>
<dbReference type="InParanoid" id="A0A669EXJ5"/>
<dbReference type="InterPro" id="IPR015373">
    <property type="entry name" value="Interferon/interleukin_rcp_dom"/>
</dbReference>
<keyword evidence="3" id="KW-0732">Signal</keyword>
<keyword evidence="2" id="KW-0812">Transmembrane</keyword>
<dbReference type="GeneTree" id="ENSGT00940000158231"/>
<reference evidence="5" key="1">
    <citation type="submission" date="2025-08" db="UniProtKB">
        <authorList>
            <consortium name="Ensembl"/>
        </authorList>
    </citation>
    <scope>IDENTIFICATION</scope>
</reference>
<dbReference type="PANTHER" id="PTHR20859">
    <property type="entry name" value="INTERFERON/INTERLEUKIN RECEPTOR"/>
    <property type="match status" value="1"/>
</dbReference>
<dbReference type="InterPro" id="IPR050650">
    <property type="entry name" value="Type-II_Cytokine-TF_Rcpt"/>
</dbReference>